<keyword evidence="2" id="KW-1185">Reference proteome</keyword>
<sequence>MPLTETTHKKALDFLKVINIANEIIINSKLVDEETKDAYKEHDIWNINTINDLITKKNLSSAALKSLIDSYFIFWNESAGTDIEEFWDRLQKNSLDFVRKDPLQFALKKDRFRNVHQAMSVRKNWERLKDSLLLKNRLSEMNIQKIDQIVKQDEFKRVELLKKCLAKKRIPQSQYLKFGDSMGYLAHCQLFEKYFNKTEYYELHKVWQNFESK</sequence>
<dbReference type="Proteomes" id="UP001497416">
    <property type="component" value="Unassembled WGS sequence"/>
</dbReference>
<accession>A0ABP1EQL7</accession>
<name>A0ABP1EQL7_9FLAO</name>
<dbReference type="RefSeq" id="WP_348712092.1">
    <property type="nucleotide sequence ID" value="NZ_CAXIXY010000004.1"/>
</dbReference>
<gene>
    <name evidence="1" type="ORF">T190607A01A_20549</name>
</gene>
<protein>
    <submittedName>
        <fullName evidence="1">Uncharacterized protein</fullName>
    </submittedName>
</protein>
<evidence type="ECO:0000313" key="2">
    <source>
        <dbReference type="Proteomes" id="UP001497416"/>
    </source>
</evidence>
<organism evidence="1 2">
    <name type="scientific">Tenacibaculum platacis</name>
    <dbReference type="NCBI Taxonomy" id="3137852"/>
    <lineage>
        <taxon>Bacteria</taxon>
        <taxon>Pseudomonadati</taxon>
        <taxon>Bacteroidota</taxon>
        <taxon>Flavobacteriia</taxon>
        <taxon>Flavobacteriales</taxon>
        <taxon>Flavobacteriaceae</taxon>
        <taxon>Tenacibaculum</taxon>
    </lineage>
</organism>
<proteinExistence type="predicted"/>
<reference evidence="1 2" key="1">
    <citation type="submission" date="2024-05" db="EMBL/GenBank/DDBJ databases">
        <authorList>
            <person name="Duchaud E."/>
        </authorList>
    </citation>
    <scope>NUCLEOTIDE SEQUENCE [LARGE SCALE GENOMIC DNA]</scope>
    <source>
        <strain evidence="1">Ena-SAMPLE-TAB-13-05-2024-13:56:06:370-140302</strain>
    </source>
</reference>
<comment type="caution">
    <text evidence="1">The sequence shown here is derived from an EMBL/GenBank/DDBJ whole genome shotgun (WGS) entry which is preliminary data.</text>
</comment>
<evidence type="ECO:0000313" key="1">
    <source>
        <dbReference type="EMBL" id="CAL2085892.1"/>
    </source>
</evidence>
<dbReference type="EMBL" id="CAXIXY010000004">
    <property type="protein sequence ID" value="CAL2085892.1"/>
    <property type="molecule type" value="Genomic_DNA"/>
</dbReference>